<organism evidence="8 9">
    <name type="scientific">Alicyclobacillus dauci</name>
    <dbReference type="NCBI Taxonomy" id="1475485"/>
    <lineage>
        <taxon>Bacteria</taxon>
        <taxon>Bacillati</taxon>
        <taxon>Bacillota</taxon>
        <taxon>Bacilli</taxon>
        <taxon>Bacillales</taxon>
        <taxon>Alicyclobacillaceae</taxon>
        <taxon>Alicyclobacillus</taxon>
    </lineage>
</organism>
<feature type="domain" description="UvrD-like helicase ATP-binding" evidence="7">
    <location>
        <begin position="5"/>
        <end position="255"/>
    </location>
</feature>
<keyword evidence="2 6" id="KW-0378">Hydrolase</keyword>
<dbReference type="CDD" id="cd17932">
    <property type="entry name" value="DEXQc_UvrD"/>
    <property type="match status" value="1"/>
</dbReference>
<dbReference type="PROSITE" id="PS51198">
    <property type="entry name" value="UVRD_HELICASE_ATP_BIND"/>
    <property type="match status" value="1"/>
</dbReference>
<dbReference type="EMBL" id="CP104064">
    <property type="protein sequence ID" value="WAH35969.1"/>
    <property type="molecule type" value="Genomic_DNA"/>
</dbReference>
<dbReference type="InterPro" id="IPR027417">
    <property type="entry name" value="P-loop_NTPase"/>
</dbReference>
<dbReference type="PANTHER" id="PTHR11070">
    <property type="entry name" value="UVRD / RECB / PCRA DNA HELICASE FAMILY MEMBER"/>
    <property type="match status" value="1"/>
</dbReference>
<proteinExistence type="predicted"/>
<dbReference type="Gene3D" id="1.10.10.160">
    <property type="match status" value="1"/>
</dbReference>
<evidence type="ECO:0000313" key="9">
    <source>
        <dbReference type="Proteomes" id="UP001164803"/>
    </source>
</evidence>
<keyword evidence="5" id="KW-0238">DNA-binding</keyword>
<keyword evidence="3 6" id="KW-0347">Helicase</keyword>
<feature type="binding site" evidence="6">
    <location>
        <begin position="26"/>
        <end position="33"/>
    </location>
    <ligand>
        <name>ATP</name>
        <dbReference type="ChEBI" id="CHEBI:30616"/>
    </ligand>
</feature>
<evidence type="ECO:0000259" key="7">
    <source>
        <dbReference type="PROSITE" id="PS51198"/>
    </source>
</evidence>
<dbReference type="SUPFAM" id="SSF52540">
    <property type="entry name" value="P-loop containing nucleoside triphosphate hydrolases"/>
    <property type="match status" value="1"/>
</dbReference>
<evidence type="ECO:0000256" key="1">
    <source>
        <dbReference type="ARBA" id="ARBA00022741"/>
    </source>
</evidence>
<keyword evidence="4 6" id="KW-0067">ATP-binding</keyword>
<dbReference type="PANTHER" id="PTHR11070:SF2">
    <property type="entry name" value="ATP-DEPENDENT DNA HELICASE SRS2"/>
    <property type="match status" value="1"/>
</dbReference>
<evidence type="ECO:0000256" key="3">
    <source>
        <dbReference type="ARBA" id="ARBA00022806"/>
    </source>
</evidence>
<protein>
    <submittedName>
        <fullName evidence="8">UvrD-helicase domain-containing protein</fullName>
    </submittedName>
</protein>
<accession>A0ABY6Z0V7</accession>
<dbReference type="Pfam" id="PF00580">
    <property type="entry name" value="UvrD-helicase"/>
    <property type="match status" value="1"/>
</dbReference>
<keyword evidence="9" id="KW-1185">Reference proteome</keyword>
<gene>
    <name evidence="8" type="ORF">NZD86_17115</name>
</gene>
<sequence length="255" mass="28770">MPKLEDLNEAQREAAMHVDGPCVVVAGAGSGKTSMLVTRVAELIKAGVPPNRILCCTFTRKATKEMGERIVRDIGPRAKPVVVSTIHGLALRMVMPKMEGWKLVSKTEWMFEVVLGPKSTVNRYGTGFSKELNVEDAMLAIGKAKNSKQRPEQVEDPIVRQVYRAYEDLKKARKMLDFDDLLLKANEFLRTDANFAQKMQSRFTHISVDEFQDVNLVQWDLIRKLAEPHHNLLVVGDDFQSIYGFRGARPELIIC</sequence>
<evidence type="ECO:0000256" key="6">
    <source>
        <dbReference type="PROSITE-ProRule" id="PRU00560"/>
    </source>
</evidence>
<name>A0ABY6Z0V7_9BACL</name>
<dbReference type="Gene3D" id="3.40.50.300">
    <property type="entry name" value="P-loop containing nucleotide triphosphate hydrolases"/>
    <property type="match status" value="1"/>
</dbReference>
<reference evidence="8" key="1">
    <citation type="submission" date="2022-08" db="EMBL/GenBank/DDBJ databases">
        <title>Alicyclobacillus dauci DSM2870, complete genome.</title>
        <authorList>
            <person name="Wang Q."/>
            <person name="Cai R."/>
            <person name="Wang Z."/>
        </authorList>
    </citation>
    <scope>NUCLEOTIDE SEQUENCE</scope>
    <source>
        <strain evidence="8">DSM 28700</strain>
    </source>
</reference>
<dbReference type="InterPro" id="IPR013986">
    <property type="entry name" value="DExx_box_DNA_helicase_dom_sf"/>
</dbReference>
<dbReference type="InterPro" id="IPR000212">
    <property type="entry name" value="DNA_helicase_UvrD/REP"/>
</dbReference>
<dbReference type="InterPro" id="IPR014016">
    <property type="entry name" value="UvrD-like_ATP-bd"/>
</dbReference>
<dbReference type="RefSeq" id="WP_268043262.1">
    <property type="nucleotide sequence ID" value="NZ_CP104064.1"/>
</dbReference>
<dbReference type="Proteomes" id="UP001164803">
    <property type="component" value="Chromosome"/>
</dbReference>
<evidence type="ECO:0000313" key="8">
    <source>
        <dbReference type="EMBL" id="WAH35969.1"/>
    </source>
</evidence>
<evidence type="ECO:0000256" key="5">
    <source>
        <dbReference type="ARBA" id="ARBA00023125"/>
    </source>
</evidence>
<evidence type="ECO:0000256" key="2">
    <source>
        <dbReference type="ARBA" id="ARBA00022801"/>
    </source>
</evidence>
<evidence type="ECO:0000256" key="4">
    <source>
        <dbReference type="ARBA" id="ARBA00022840"/>
    </source>
</evidence>
<keyword evidence="1 6" id="KW-0547">Nucleotide-binding</keyword>